<comment type="catalytic activity">
    <reaction evidence="11">
        <text>5,6-dihydrouridine(16) in tRNA + NADP(+) = uridine(16) in tRNA + NADPH + H(+)</text>
        <dbReference type="Rhea" id="RHEA:53376"/>
        <dbReference type="Rhea" id="RHEA-COMP:13543"/>
        <dbReference type="Rhea" id="RHEA-COMP:13544"/>
        <dbReference type="ChEBI" id="CHEBI:15378"/>
        <dbReference type="ChEBI" id="CHEBI:57783"/>
        <dbReference type="ChEBI" id="CHEBI:58349"/>
        <dbReference type="ChEBI" id="CHEBI:65315"/>
        <dbReference type="ChEBI" id="CHEBI:74443"/>
        <dbReference type="EC" id="1.3.1.88"/>
    </reaction>
    <physiologicalReaction direction="right-to-left" evidence="11">
        <dbReference type="Rhea" id="RHEA:53378"/>
    </physiologicalReaction>
</comment>
<sequence>MHELTEDGASLSEGKSPEAAQDEGGAAVPLPVSPSMPPHAAAAWDWFRSLGSPRYHVAPMVDQSELAFRMLCRRHGAQLAYTPMLHSRLFSEEPKYRKENFTTCGGDRPVLAQFCSNDPAHLVAAAGLLAGSVDGVDLNLGCPQRIAKRGRYGAFLMDDLPLIERIVAAAARELPVPVTVKIRMFPSSEDASLPDVERTVAYARRLQDAGAHLLAIHGRTRDQKNAKEIRADWGVIRAVKQALHIPVIGNGNVRHKQDADRMMRETGADGVMSAEALLEDPALFAPDRTDGRVASSAERCDLLVEYLELAGEYPTPMRMVKAHVHRLLGNWLQEHTDLRDVVNNFRELTLERLRDVAEEMKSRILASGRDHPIPKLSERQIARMQREAAMAAAIEEQTREEEAVSALECGTKRKLQEGNIA</sequence>
<name>A0A061S1R0_9CHLO</name>
<dbReference type="GO" id="GO:0017150">
    <property type="term" value="F:tRNA dihydrouridine synthase activity"/>
    <property type="evidence" value="ECO:0007669"/>
    <property type="project" value="InterPro"/>
</dbReference>
<dbReference type="AlphaFoldDB" id="A0A061S1R0"/>
<dbReference type="CDD" id="cd02801">
    <property type="entry name" value="DUS_like_FMN"/>
    <property type="match status" value="1"/>
</dbReference>
<comment type="catalytic activity">
    <reaction evidence="13">
        <text>5,6-dihydrouridine(17) in tRNA + NADP(+) = uridine(17) in tRNA + NADPH + H(+)</text>
        <dbReference type="Rhea" id="RHEA:53368"/>
        <dbReference type="Rhea" id="RHEA-COMP:13541"/>
        <dbReference type="Rhea" id="RHEA-COMP:13542"/>
        <dbReference type="ChEBI" id="CHEBI:15378"/>
        <dbReference type="ChEBI" id="CHEBI:57783"/>
        <dbReference type="ChEBI" id="CHEBI:58349"/>
        <dbReference type="ChEBI" id="CHEBI:65315"/>
        <dbReference type="ChEBI" id="CHEBI:74443"/>
        <dbReference type="EC" id="1.3.1.88"/>
    </reaction>
    <physiologicalReaction direction="right-to-left" evidence="13">
        <dbReference type="Rhea" id="RHEA:53370"/>
    </physiologicalReaction>
</comment>
<keyword evidence="6" id="KW-0560">Oxidoreductase</keyword>
<dbReference type="EMBL" id="GBEZ01008595">
    <property type="protein sequence ID" value="JAC76954.1"/>
    <property type="molecule type" value="Transcribed_RNA"/>
</dbReference>
<keyword evidence="5" id="KW-0521">NADP</keyword>
<keyword evidence="7" id="KW-0520">NAD</keyword>
<dbReference type="EC" id="1.3.1.88" evidence="9"/>
<evidence type="ECO:0000256" key="5">
    <source>
        <dbReference type="ARBA" id="ARBA00022857"/>
    </source>
</evidence>
<protein>
    <recommendedName>
        <fullName evidence="9">tRNA-dihydrouridine(16/17) synthase [NAD(P)(+)]</fullName>
        <ecNumber evidence="9">1.3.1.88</ecNumber>
    </recommendedName>
</protein>
<evidence type="ECO:0000256" key="1">
    <source>
        <dbReference type="ARBA" id="ARBA00001917"/>
    </source>
</evidence>
<comment type="catalytic activity">
    <reaction evidence="10">
        <text>5,6-dihydrouridine(17) in tRNA + NAD(+) = uridine(17) in tRNA + NADH + H(+)</text>
        <dbReference type="Rhea" id="RHEA:53372"/>
        <dbReference type="Rhea" id="RHEA-COMP:13541"/>
        <dbReference type="Rhea" id="RHEA-COMP:13542"/>
        <dbReference type="ChEBI" id="CHEBI:15378"/>
        <dbReference type="ChEBI" id="CHEBI:57540"/>
        <dbReference type="ChEBI" id="CHEBI:57945"/>
        <dbReference type="ChEBI" id="CHEBI:65315"/>
        <dbReference type="ChEBI" id="CHEBI:74443"/>
        <dbReference type="EC" id="1.3.1.88"/>
    </reaction>
    <physiologicalReaction direction="right-to-left" evidence="10">
        <dbReference type="Rhea" id="RHEA:53374"/>
    </physiologicalReaction>
</comment>
<dbReference type="PROSITE" id="PS01136">
    <property type="entry name" value="UPF0034"/>
    <property type="match status" value="1"/>
</dbReference>
<organism evidence="16">
    <name type="scientific">Tetraselmis sp. GSL018</name>
    <dbReference type="NCBI Taxonomy" id="582737"/>
    <lineage>
        <taxon>Eukaryota</taxon>
        <taxon>Viridiplantae</taxon>
        <taxon>Chlorophyta</taxon>
        <taxon>core chlorophytes</taxon>
        <taxon>Chlorodendrophyceae</taxon>
        <taxon>Chlorodendrales</taxon>
        <taxon>Chlorodendraceae</taxon>
        <taxon>Tetraselmis</taxon>
    </lineage>
</organism>
<dbReference type="SUPFAM" id="SSF51395">
    <property type="entry name" value="FMN-linked oxidoreductases"/>
    <property type="match status" value="1"/>
</dbReference>
<evidence type="ECO:0000256" key="8">
    <source>
        <dbReference type="ARBA" id="ARBA00038313"/>
    </source>
</evidence>
<dbReference type="Pfam" id="PF01207">
    <property type="entry name" value="Dus"/>
    <property type="match status" value="1"/>
</dbReference>
<evidence type="ECO:0000256" key="6">
    <source>
        <dbReference type="ARBA" id="ARBA00023002"/>
    </source>
</evidence>
<evidence type="ECO:0000256" key="7">
    <source>
        <dbReference type="ARBA" id="ARBA00023027"/>
    </source>
</evidence>
<dbReference type="PANTHER" id="PTHR11082">
    <property type="entry name" value="TRNA-DIHYDROURIDINE SYNTHASE"/>
    <property type="match status" value="1"/>
</dbReference>
<dbReference type="GO" id="GO:0050660">
    <property type="term" value="F:flavin adenine dinucleotide binding"/>
    <property type="evidence" value="ECO:0007669"/>
    <property type="project" value="InterPro"/>
</dbReference>
<keyword evidence="2" id="KW-0285">Flavoprotein</keyword>
<dbReference type="InterPro" id="IPR013785">
    <property type="entry name" value="Aldolase_TIM"/>
</dbReference>
<evidence type="ECO:0000256" key="10">
    <source>
        <dbReference type="ARBA" id="ARBA00047287"/>
    </source>
</evidence>
<dbReference type="Gene3D" id="3.20.20.70">
    <property type="entry name" value="Aldolase class I"/>
    <property type="match status" value="1"/>
</dbReference>
<evidence type="ECO:0000256" key="12">
    <source>
        <dbReference type="ARBA" id="ARBA00048934"/>
    </source>
</evidence>
<feature type="region of interest" description="Disordered" evidence="14">
    <location>
        <begin position="1"/>
        <end position="34"/>
    </location>
</feature>
<keyword evidence="4" id="KW-0819">tRNA processing</keyword>
<proteinExistence type="inferred from homology"/>
<evidence type="ECO:0000256" key="4">
    <source>
        <dbReference type="ARBA" id="ARBA00022694"/>
    </source>
</evidence>
<comment type="cofactor">
    <cofactor evidence="1">
        <name>FMN</name>
        <dbReference type="ChEBI" id="CHEBI:58210"/>
    </cofactor>
</comment>
<evidence type="ECO:0000256" key="3">
    <source>
        <dbReference type="ARBA" id="ARBA00022643"/>
    </source>
</evidence>
<evidence type="ECO:0000259" key="15">
    <source>
        <dbReference type="Pfam" id="PF01207"/>
    </source>
</evidence>
<gene>
    <name evidence="16" type="primary">DUS1</name>
    <name evidence="16" type="ORF">TSPGSL018_18832</name>
</gene>
<dbReference type="InterPro" id="IPR018517">
    <property type="entry name" value="tRNA_hU_synthase_CS"/>
</dbReference>
<evidence type="ECO:0000256" key="2">
    <source>
        <dbReference type="ARBA" id="ARBA00022630"/>
    </source>
</evidence>
<evidence type="ECO:0000256" key="14">
    <source>
        <dbReference type="SAM" id="MobiDB-lite"/>
    </source>
</evidence>
<feature type="domain" description="DUS-like FMN-binding" evidence="15">
    <location>
        <begin position="57"/>
        <end position="345"/>
    </location>
</feature>
<evidence type="ECO:0000313" key="16">
    <source>
        <dbReference type="EMBL" id="JAC76954.1"/>
    </source>
</evidence>
<comment type="catalytic activity">
    <reaction evidence="12">
        <text>5,6-dihydrouridine(16) in tRNA + NAD(+) = uridine(16) in tRNA + NADH + H(+)</text>
        <dbReference type="Rhea" id="RHEA:53380"/>
        <dbReference type="Rhea" id="RHEA-COMP:13543"/>
        <dbReference type="Rhea" id="RHEA-COMP:13544"/>
        <dbReference type="ChEBI" id="CHEBI:15378"/>
        <dbReference type="ChEBI" id="CHEBI:57540"/>
        <dbReference type="ChEBI" id="CHEBI:57945"/>
        <dbReference type="ChEBI" id="CHEBI:65315"/>
        <dbReference type="ChEBI" id="CHEBI:74443"/>
        <dbReference type="EC" id="1.3.1.88"/>
    </reaction>
    <physiologicalReaction direction="right-to-left" evidence="12">
        <dbReference type="Rhea" id="RHEA:53382"/>
    </physiologicalReaction>
</comment>
<evidence type="ECO:0000256" key="9">
    <source>
        <dbReference type="ARBA" id="ARBA00038890"/>
    </source>
</evidence>
<accession>A0A061S1R0</accession>
<evidence type="ECO:0000256" key="11">
    <source>
        <dbReference type="ARBA" id="ARBA00047652"/>
    </source>
</evidence>
<comment type="similarity">
    <text evidence="8">Belongs to the Dus family. Dus1 subfamily.</text>
</comment>
<dbReference type="InterPro" id="IPR035587">
    <property type="entry name" value="DUS-like_FMN-bd"/>
</dbReference>
<evidence type="ECO:0000256" key="13">
    <source>
        <dbReference type="ARBA" id="ARBA00049467"/>
    </source>
</evidence>
<dbReference type="PANTHER" id="PTHR11082:SF5">
    <property type="entry name" value="TRNA-DIHYDROURIDINE(16_17) SYNTHASE [NAD(P)(+)]-LIKE"/>
    <property type="match status" value="1"/>
</dbReference>
<reference evidence="16" key="1">
    <citation type="submission" date="2014-05" db="EMBL/GenBank/DDBJ databases">
        <title>The transcriptome of the halophilic microalga Tetraselmis sp. GSL018 isolated from the Great Salt Lake, Utah.</title>
        <authorList>
            <person name="Jinkerson R.E."/>
            <person name="D'Adamo S."/>
            <person name="Posewitz M.C."/>
        </authorList>
    </citation>
    <scope>NUCLEOTIDE SEQUENCE</scope>
    <source>
        <strain evidence="16">GSL018</strain>
    </source>
</reference>
<keyword evidence="3" id="KW-0288">FMN</keyword>